<organism evidence="3">
    <name type="scientific">Candidatus Kentrum sp. LPFa</name>
    <dbReference type="NCBI Taxonomy" id="2126335"/>
    <lineage>
        <taxon>Bacteria</taxon>
        <taxon>Pseudomonadati</taxon>
        <taxon>Pseudomonadota</taxon>
        <taxon>Gammaproteobacteria</taxon>
        <taxon>Candidatus Kentrum</taxon>
    </lineage>
</organism>
<feature type="domain" description="HpcH/HpaI aldolase/citrate lyase" evidence="2">
    <location>
        <begin position="57"/>
        <end position="168"/>
    </location>
</feature>
<dbReference type="SUPFAM" id="SSF51621">
    <property type="entry name" value="Phosphoenolpyruvate/pyruvate domain"/>
    <property type="match status" value="1"/>
</dbReference>
<gene>
    <name evidence="3" type="ORF">BECKLPF1236B_GA0070989_10166</name>
</gene>
<keyword evidence="1" id="KW-0479">Metal-binding</keyword>
<name>A0A450W153_9GAMM</name>
<dbReference type="EMBL" id="CAADFK010000016">
    <property type="protein sequence ID" value="VFK10788.1"/>
    <property type="molecule type" value="Genomic_DNA"/>
</dbReference>
<evidence type="ECO:0000256" key="1">
    <source>
        <dbReference type="ARBA" id="ARBA00022723"/>
    </source>
</evidence>
<dbReference type="GO" id="GO:0046872">
    <property type="term" value="F:metal ion binding"/>
    <property type="evidence" value="ECO:0007669"/>
    <property type="project" value="UniProtKB-KW"/>
</dbReference>
<evidence type="ECO:0000313" key="3">
    <source>
        <dbReference type="EMBL" id="VFK10788.1"/>
    </source>
</evidence>
<keyword evidence="3" id="KW-0456">Lyase</keyword>
<reference evidence="3" key="1">
    <citation type="submission" date="2019-02" db="EMBL/GenBank/DDBJ databases">
        <authorList>
            <person name="Gruber-Vodicka R. H."/>
            <person name="Seah K. B. B."/>
        </authorList>
    </citation>
    <scope>NUCLEOTIDE SEQUENCE</scope>
    <source>
        <strain evidence="3">BECK_S313</strain>
    </source>
</reference>
<proteinExistence type="predicted"/>
<dbReference type="InterPro" id="IPR040442">
    <property type="entry name" value="Pyrv_kinase-like_dom_sf"/>
</dbReference>
<dbReference type="InterPro" id="IPR005000">
    <property type="entry name" value="Aldolase/citrate-lyase_domain"/>
</dbReference>
<dbReference type="Pfam" id="PF03328">
    <property type="entry name" value="HpcH_HpaI"/>
    <property type="match status" value="1"/>
</dbReference>
<dbReference type="Gene3D" id="3.20.20.60">
    <property type="entry name" value="Phosphoenolpyruvate-binding domains"/>
    <property type="match status" value="1"/>
</dbReference>
<dbReference type="GO" id="GO:0016829">
    <property type="term" value="F:lyase activity"/>
    <property type="evidence" value="ECO:0007669"/>
    <property type="project" value="UniProtKB-KW"/>
</dbReference>
<evidence type="ECO:0000259" key="2">
    <source>
        <dbReference type="Pfam" id="PF03328"/>
    </source>
</evidence>
<accession>A0A450W153</accession>
<protein>
    <submittedName>
        <fullName evidence="3">HpcH/HpaI aldolase/citrate lyase family protein</fullName>
    </submittedName>
</protein>
<dbReference type="InterPro" id="IPR015813">
    <property type="entry name" value="Pyrv/PenolPyrv_kinase-like_dom"/>
</dbReference>
<dbReference type="AlphaFoldDB" id="A0A450W153"/>
<sequence length="255" mass="28685">MSMTDLQDALRNLKSRHGLLFLKAGTEWEDMDYSEIEYLYSLGEKKIPMLVKISGPEAKTDLRHLEAIGVTGLLGPMIESEYALEKFVATTIDLYDDSPLDPMLAINIETIEGYRKLDAIMNNPAFGAVRLVIIGRLDLSQSMHIEDVDHPEVTTITQDLANRLRRAGKHVSIGGFVNPSSADALRDIDADRVNTLHALFDLNRIGDASTAVRKAIEFEIAYYDSLLQINPTRKAFYRSRMEISRKKLEKANART</sequence>